<evidence type="ECO:0008006" key="4">
    <source>
        <dbReference type="Google" id="ProtNLM"/>
    </source>
</evidence>
<dbReference type="EMBL" id="MASW01000001">
    <property type="protein sequence ID" value="PXY32106.1"/>
    <property type="molecule type" value="Genomic_DNA"/>
</dbReference>
<gene>
    <name evidence="2" type="ORF">BAY60_07350</name>
</gene>
<dbReference type="AlphaFoldDB" id="A0A2V4BAE5"/>
<proteinExistence type="predicted"/>
<sequence length="443" mass="47832">MSMPARPLRVVHPPHVPADADTFEARAALAVSRARSWLPTVDDAVFDCYLGHLVRQVEPTSEADPIAILASLLCFAGVHLGRDPHVRAGDDHHPLLVWPLIIGHTNTGKKGTSWSAAKRVIAEADRNFVTANVKSGLTSGEGLAQQFALGDDEADPDAQPRDLRLLAFENEWGGVMAKMKREGNSLSHILRAAWEGGDLSTLTVNARVAPESHVGILAHITPDEFRARLSDADMAGGTYNRFLPLAVAWSKALPDSAGADPHLVLSLAAGLADRLDTGGRLGVLDLADDARPLWRELYLEFNTDTHHPKVAQFVSRALPYCKRIAGIHAALDGEPAIHAAHLTPAAALVRYSIDSARALFIDTQTPTRLAAWIAEAGQQGRTRKDITRDFFGGNKKAAEITALLDQLIDAGRITRSVHRREGGGRGTEIYSARAPDDPTNQTN</sequence>
<evidence type="ECO:0000256" key="1">
    <source>
        <dbReference type="SAM" id="MobiDB-lite"/>
    </source>
</evidence>
<evidence type="ECO:0000313" key="2">
    <source>
        <dbReference type="EMBL" id="PXY32106.1"/>
    </source>
</evidence>
<comment type="caution">
    <text evidence="2">The sequence shown here is derived from an EMBL/GenBank/DDBJ whole genome shotgun (WGS) entry which is preliminary data.</text>
</comment>
<dbReference type="RefSeq" id="WP_112280150.1">
    <property type="nucleotide sequence ID" value="NZ_MASW01000001.1"/>
</dbReference>
<protein>
    <recommendedName>
        <fullName evidence="4">DUF3987 domain-containing protein</fullName>
    </recommendedName>
</protein>
<reference evidence="2 3" key="1">
    <citation type="submission" date="2016-07" db="EMBL/GenBank/DDBJ databases">
        <title>Draft genome sequence of Prauserella muralis DSM 45305, isolated from a mould-covered wall in an indoor environment.</title>
        <authorList>
            <person name="Ruckert C."/>
            <person name="Albersmeier A."/>
            <person name="Jiang C.-L."/>
            <person name="Jiang Y."/>
            <person name="Kalinowski J."/>
            <person name="Schneider O."/>
            <person name="Winkler A."/>
            <person name="Zotchev S.B."/>
        </authorList>
    </citation>
    <scope>NUCLEOTIDE SEQUENCE [LARGE SCALE GENOMIC DNA]</scope>
    <source>
        <strain evidence="2 3">DSM 45305</strain>
    </source>
</reference>
<name>A0A2V4BAE5_9PSEU</name>
<evidence type="ECO:0000313" key="3">
    <source>
        <dbReference type="Proteomes" id="UP000249915"/>
    </source>
</evidence>
<feature type="region of interest" description="Disordered" evidence="1">
    <location>
        <begin position="418"/>
        <end position="443"/>
    </location>
</feature>
<dbReference type="Pfam" id="PF13148">
    <property type="entry name" value="DUF3987"/>
    <property type="match status" value="1"/>
</dbReference>
<dbReference type="Proteomes" id="UP000249915">
    <property type="component" value="Unassembled WGS sequence"/>
</dbReference>
<organism evidence="2 3">
    <name type="scientific">Prauserella muralis</name>
    <dbReference type="NCBI Taxonomy" id="588067"/>
    <lineage>
        <taxon>Bacteria</taxon>
        <taxon>Bacillati</taxon>
        <taxon>Actinomycetota</taxon>
        <taxon>Actinomycetes</taxon>
        <taxon>Pseudonocardiales</taxon>
        <taxon>Pseudonocardiaceae</taxon>
        <taxon>Prauserella</taxon>
    </lineage>
</organism>
<keyword evidence="3" id="KW-1185">Reference proteome</keyword>
<accession>A0A2V4BAE5</accession>
<dbReference type="InterPro" id="IPR025048">
    <property type="entry name" value="DUF3987"/>
</dbReference>